<dbReference type="EMBL" id="SSMQ01000039">
    <property type="protein sequence ID" value="TKD01494.1"/>
    <property type="molecule type" value="Genomic_DNA"/>
</dbReference>
<gene>
    <name evidence="7" type="ORF">E8A74_30820</name>
</gene>
<dbReference type="Pfam" id="PF00285">
    <property type="entry name" value="Citrate_synt"/>
    <property type="match status" value="1"/>
</dbReference>
<evidence type="ECO:0000256" key="6">
    <source>
        <dbReference type="PIRSR" id="PIRSR001369-1"/>
    </source>
</evidence>
<dbReference type="SUPFAM" id="SSF48256">
    <property type="entry name" value="Citrate synthase"/>
    <property type="match status" value="1"/>
</dbReference>
<protein>
    <recommendedName>
        <fullName evidence="5">Citrate synthase</fullName>
    </recommendedName>
</protein>
<dbReference type="InterPro" id="IPR016143">
    <property type="entry name" value="Citrate_synth-like_sm_a-sub"/>
</dbReference>
<dbReference type="InterPro" id="IPR024176">
    <property type="entry name" value="Citrate_synthase_bac-typ"/>
</dbReference>
<dbReference type="UniPathway" id="UPA00223">
    <property type="reaction ID" value="UER00717"/>
</dbReference>
<dbReference type="Gene3D" id="1.10.580.10">
    <property type="entry name" value="Citrate Synthase, domain 1"/>
    <property type="match status" value="1"/>
</dbReference>
<dbReference type="InterPro" id="IPR002020">
    <property type="entry name" value="Citrate_synthase"/>
</dbReference>
<evidence type="ECO:0000313" key="8">
    <source>
        <dbReference type="Proteomes" id="UP000309215"/>
    </source>
</evidence>
<dbReference type="Proteomes" id="UP000309215">
    <property type="component" value="Unassembled WGS sequence"/>
</dbReference>
<dbReference type="PIRSF" id="PIRSF001369">
    <property type="entry name" value="Citrate_synth"/>
    <property type="match status" value="1"/>
</dbReference>
<comment type="similarity">
    <text evidence="2 5">Belongs to the citrate synthase family.</text>
</comment>
<dbReference type="Gene3D" id="1.10.230.10">
    <property type="entry name" value="Cytochrome P450-Terp, domain 2"/>
    <property type="match status" value="1"/>
</dbReference>
<dbReference type="GO" id="GO:0006099">
    <property type="term" value="P:tricarboxylic acid cycle"/>
    <property type="evidence" value="ECO:0007669"/>
    <property type="project" value="UniProtKB-UniPathway"/>
</dbReference>
<evidence type="ECO:0000256" key="4">
    <source>
        <dbReference type="ARBA" id="ARBA00049288"/>
    </source>
</evidence>
<dbReference type="NCBIfam" id="NF009005">
    <property type="entry name" value="PRK12350.1"/>
    <property type="match status" value="1"/>
</dbReference>
<comment type="pathway">
    <text evidence="1">Carbohydrate metabolism; tricarboxylic acid cycle; isocitrate from oxaloacetate: step 1/2.</text>
</comment>
<keyword evidence="3 5" id="KW-0808">Transferase</keyword>
<dbReference type="GO" id="GO:0005975">
    <property type="term" value="P:carbohydrate metabolic process"/>
    <property type="evidence" value="ECO:0007669"/>
    <property type="project" value="TreeGrafter"/>
</dbReference>
<dbReference type="InterPro" id="IPR036969">
    <property type="entry name" value="Citrate_synthase_sf"/>
</dbReference>
<keyword evidence="8" id="KW-1185">Reference proteome</keyword>
<dbReference type="InterPro" id="IPR016142">
    <property type="entry name" value="Citrate_synth-like_lrg_a-sub"/>
</dbReference>
<comment type="caution">
    <text evidence="7">The sequence shown here is derived from an EMBL/GenBank/DDBJ whole genome shotgun (WGS) entry which is preliminary data.</text>
</comment>
<evidence type="ECO:0000256" key="3">
    <source>
        <dbReference type="ARBA" id="ARBA00022679"/>
    </source>
</evidence>
<comment type="catalytic activity">
    <reaction evidence="4">
        <text>oxaloacetate + acetyl-CoA + H2O = citrate + CoA + H(+)</text>
        <dbReference type="Rhea" id="RHEA:16845"/>
        <dbReference type="ChEBI" id="CHEBI:15377"/>
        <dbReference type="ChEBI" id="CHEBI:15378"/>
        <dbReference type="ChEBI" id="CHEBI:16452"/>
        <dbReference type="ChEBI" id="CHEBI:16947"/>
        <dbReference type="ChEBI" id="CHEBI:57287"/>
        <dbReference type="ChEBI" id="CHEBI:57288"/>
        <dbReference type="EC" id="2.3.3.16"/>
    </reaction>
</comment>
<dbReference type="AlphaFoldDB" id="A0A4U1J2X8"/>
<organism evidence="7 8">
    <name type="scientific">Polyangium fumosum</name>
    <dbReference type="NCBI Taxonomy" id="889272"/>
    <lineage>
        <taxon>Bacteria</taxon>
        <taxon>Pseudomonadati</taxon>
        <taxon>Myxococcota</taxon>
        <taxon>Polyangia</taxon>
        <taxon>Polyangiales</taxon>
        <taxon>Polyangiaceae</taxon>
        <taxon>Polyangium</taxon>
    </lineage>
</organism>
<keyword evidence="7" id="KW-0012">Acyltransferase</keyword>
<dbReference type="PANTHER" id="PTHR11739:SF23">
    <property type="entry name" value="CITRATE SYNTHASE 2-RELATED"/>
    <property type="match status" value="1"/>
</dbReference>
<evidence type="ECO:0000256" key="1">
    <source>
        <dbReference type="ARBA" id="ARBA00004751"/>
    </source>
</evidence>
<dbReference type="OrthoDB" id="9800864at2"/>
<proteinExistence type="inferred from homology"/>
<dbReference type="GO" id="GO:0005829">
    <property type="term" value="C:cytosol"/>
    <property type="evidence" value="ECO:0007669"/>
    <property type="project" value="TreeGrafter"/>
</dbReference>
<feature type="active site" evidence="6">
    <location>
        <position position="268"/>
    </location>
</feature>
<feature type="active site" evidence="6">
    <location>
        <position position="326"/>
    </location>
</feature>
<dbReference type="GO" id="GO:0036440">
    <property type="term" value="F:citrate synthase activity"/>
    <property type="evidence" value="ECO:0007669"/>
    <property type="project" value="UniProtKB-EC"/>
</dbReference>
<dbReference type="PANTHER" id="PTHR11739">
    <property type="entry name" value="CITRATE SYNTHASE"/>
    <property type="match status" value="1"/>
</dbReference>
<accession>A0A4U1J2X8</accession>
<evidence type="ECO:0000256" key="5">
    <source>
        <dbReference type="PIRNR" id="PIRNR001369"/>
    </source>
</evidence>
<evidence type="ECO:0000256" key="2">
    <source>
        <dbReference type="ARBA" id="ARBA00010566"/>
    </source>
</evidence>
<reference evidence="7 8" key="1">
    <citation type="submission" date="2019-04" db="EMBL/GenBank/DDBJ databases">
        <authorList>
            <person name="Li Y."/>
            <person name="Wang J."/>
        </authorList>
    </citation>
    <scope>NUCLEOTIDE SEQUENCE [LARGE SCALE GENOMIC DNA]</scope>
    <source>
        <strain evidence="7 8">DSM 14668</strain>
    </source>
</reference>
<dbReference type="PRINTS" id="PR00143">
    <property type="entry name" value="CITRTSNTHASE"/>
</dbReference>
<evidence type="ECO:0000313" key="7">
    <source>
        <dbReference type="EMBL" id="TKD01494.1"/>
    </source>
</evidence>
<dbReference type="RefSeq" id="WP_136932692.1">
    <property type="nucleotide sequence ID" value="NZ_SSMQ01000039.1"/>
</dbReference>
<sequence>MDQATQNGARNGATKASGLDGVVVADTALSEVDGERGRLVVGGYDIEALAGRVGFEDLCGLLWTGALPDAATRGALADALAEGRALAFEQIPSLGETLVGEDGSAALMAAVAHFGARAAWRAAEGPAWIELARVTGAVATFAAAWARRRAGDAPIAPDKARGHAADFLRMVRGAAAPEAAARALDAYLVTVADHGMNASTFTARVVASTGSDRVSAIVAAIGALKGPLHGGAPGPVLDMLDGIGEPSRAAAWVAAELAAGRRIMGMGHRIYRVRDPRAAVLERAIGELERDGSVGARLALARATERAAEALLAERHPDRPLKANVEFYTAVLLDAVGLPRELFTPTFAVGRAAGWCAHVEEQRRAGRLIRPASRYVGPVPAA</sequence>
<name>A0A4U1J2X8_9BACT</name>